<comment type="caution">
    <text evidence="2">The sequence shown here is derived from an EMBL/GenBank/DDBJ whole genome shotgun (WGS) entry which is preliminary data.</text>
</comment>
<evidence type="ECO:0000259" key="1">
    <source>
        <dbReference type="Pfam" id="PF03184"/>
    </source>
</evidence>
<accession>A0A8K0CGB1</accession>
<reference evidence="2" key="1">
    <citation type="submission" date="2019-08" db="EMBL/GenBank/DDBJ databases">
        <title>The genome of the North American firefly Photinus pyralis.</title>
        <authorList>
            <consortium name="Photinus pyralis genome working group"/>
            <person name="Fallon T.R."/>
            <person name="Sander Lower S.E."/>
            <person name="Weng J.-K."/>
        </authorList>
    </citation>
    <scope>NUCLEOTIDE SEQUENCE</scope>
    <source>
        <strain evidence="2">TRF0915ILg1</strain>
        <tissue evidence="2">Whole body</tissue>
    </source>
</reference>
<feature type="domain" description="DDE-1" evidence="1">
    <location>
        <begin position="119"/>
        <end position="182"/>
    </location>
</feature>
<dbReference type="EMBL" id="VTPC01086407">
    <property type="protein sequence ID" value="KAF2886793.1"/>
    <property type="molecule type" value="Genomic_DNA"/>
</dbReference>
<dbReference type="PANTHER" id="PTHR19303:SF74">
    <property type="entry name" value="POGO TRANSPOSABLE ELEMENT WITH KRAB DOMAIN"/>
    <property type="match status" value="1"/>
</dbReference>
<dbReference type="PANTHER" id="PTHR19303">
    <property type="entry name" value="TRANSPOSON"/>
    <property type="match status" value="1"/>
</dbReference>
<evidence type="ECO:0000313" key="2">
    <source>
        <dbReference type="EMBL" id="KAF2886793.1"/>
    </source>
</evidence>
<protein>
    <recommendedName>
        <fullName evidence="1">DDE-1 domain-containing protein</fullName>
    </recommendedName>
</protein>
<dbReference type="GO" id="GO:0005634">
    <property type="term" value="C:nucleus"/>
    <property type="evidence" value="ECO:0007669"/>
    <property type="project" value="TreeGrafter"/>
</dbReference>
<dbReference type="Proteomes" id="UP000801492">
    <property type="component" value="Unassembled WGS sequence"/>
</dbReference>
<dbReference type="OrthoDB" id="10031330at2759"/>
<name>A0A8K0CGB1_IGNLU</name>
<dbReference type="GO" id="GO:0003677">
    <property type="term" value="F:DNA binding"/>
    <property type="evidence" value="ECO:0007669"/>
    <property type="project" value="TreeGrafter"/>
</dbReference>
<gene>
    <name evidence="2" type="ORF">ILUMI_19380</name>
</gene>
<dbReference type="InterPro" id="IPR050863">
    <property type="entry name" value="CenT-Element_Derived"/>
</dbReference>
<sequence>MVGRVGNGLTARSQLTEETIRSWFHEIRSYIDSKDLSNIFDDSRRIYNADETAFFLAPKGIKCLMRKGDKTAYNFISNNDKECLTCLITANVAGTILPPMVMFSYERIPSQIASLMPKSCHLTMELSEFCVNNQIELVALYPNVTHILQPLDVAVFHPLKSGWKKGMQSYKMENDGAKIKKENFSPLLATVLDQSIKSETIREDFKICGLCPLDENAIPYKKHFKSEHNKDKETKAIGKDKIQLFKLENGDSWQGDINDTSLFHLWKKVHNEINLHKVDNLLDSLSEP</sequence>
<organism evidence="2 3">
    <name type="scientific">Ignelater luminosus</name>
    <name type="common">Cucubano</name>
    <name type="synonym">Pyrophorus luminosus</name>
    <dbReference type="NCBI Taxonomy" id="2038154"/>
    <lineage>
        <taxon>Eukaryota</taxon>
        <taxon>Metazoa</taxon>
        <taxon>Ecdysozoa</taxon>
        <taxon>Arthropoda</taxon>
        <taxon>Hexapoda</taxon>
        <taxon>Insecta</taxon>
        <taxon>Pterygota</taxon>
        <taxon>Neoptera</taxon>
        <taxon>Endopterygota</taxon>
        <taxon>Coleoptera</taxon>
        <taxon>Polyphaga</taxon>
        <taxon>Elateriformia</taxon>
        <taxon>Elateroidea</taxon>
        <taxon>Elateridae</taxon>
        <taxon>Agrypninae</taxon>
        <taxon>Pyrophorini</taxon>
        <taxon>Ignelater</taxon>
    </lineage>
</organism>
<feature type="non-terminal residue" evidence="2">
    <location>
        <position position="1"/>
    </location>
</feature>
<dbReference type="InterPro" id="IPR004875">
    <property type="entry name" value="DDE_SF_endonuclease_dom"/>
</dbReference>
<proteinExistence type="predicted"/>
<keyword evidence="3" id="KW-1185">Reference proteome</keyword>
<dbReference type="Pfam" id="PF03184">
    <property type="entry name" value="DDE_1"/>
    <property type="match status" value="1"/>
</dbReference>
<dbReference type="AlphaFoldDB" id="A0A8K0CGB1"/>
<evidence type="ECO:0000313" key="3">
    <source>
        <dbReference type="Proteomes" id="UP000801492"/>
    </source>
</evidence>